<dbReference type="GO" id="GO:0009055">
    <property type="term" value="F:electron transfer activity"/>
    <property type="evidence" value="ECO:0007669"/>
    <property type="project" value="InterPro"/>
</dbReference>
<evidence type="ECO:0000313" key="1">
    <source>
        <dbReference type="EMBL" id="SVA18989.1"/>
    </source>
</evidence>
<reference evidence="1" key="1">
    <citation type="submission" date="2018-05" db="EMBL/GenBank/DDBJ databases">
        <authorList>
            <person name="Lanie J.A."/>
            <person name="Ng W.-L."/>
            <person name="Kazmierczak K.M."/>
            <person name="Andrzejewski T.M."/>
            <person name="Davidsen T.M."/>
            <person name="Wayne K.J."/>
            <person name="Tettelin H."/>
            <person name="Glass J.I."/>
            <person name="Rusch D."/>
            <person name="Podicherti R."/>
            <person name="Tsui H.-C.T."/>
            <person name="Winkler M.E."/>
        </authorList>
    </citation>
    <scope>NUCLEOTIDE SEQUENCE</scope>
</reference>
<organism evidence="1">
    <name type="scientific">marine metagenome</name>
    <dbReference type="NCBI Taxonomy" id="408172"/>
    <lineage>
        <taxon>unclassified sequences</taxon>
        <taxon>metagenomes</taxon>
        <taxon>ecological metagenomes</taxon>
    </lineage>
</organism>
<gene>
    <name evidence="1" type="ORF">METZ01_LOCUS71843</name>
</gene>
<accession>A0A381TT23</accession>
<proteinExistence type="predicted"/>
<protein>
    <recommendedName>
        <fullName evidence="2">Cytochrome c domain-containing protein</fullName>
    </recommendedName>
</protein>
<dbReference type="EMBL" id="UINC01005089">
    <property type="protein sequence ID" value="SVA18989.1"/>
    <property type="molecule type" value="Genomic_DNA"/>
</dbReference>
<evidence type="ECO:0008006" key="2">
    <source>
        <dbReference type="Google" id="ProtNLM"/>
    </source>
</evidence>
<dbReference type="GO" id="GO:0020037">
    <property type="term" value="F:heme binding"/>
    <property type="evidence" value="ECO:0007669"/>
    <property type="project" value="InterPro"/>
</dbReference>
<dbReference type="InterPro" id="IPR036909">
    <property type="entry name" value="Cyt_c-like_dom_sf"/>
</dbReference>
<dbReference type="SUPFAM" id="SSF46626">
    <property type="entry name" value="Cytochrome c"/>
    <property type="match status" value="1"/>
</dbReference>
<sequence length="100" mass="11202">MKKNTITWMAAGLIAAFVAPTIYADSHISSEVNGNYDYGEKLAQKAYGRGCLGCHSIDKFKRSNASEMMERILESWHISSFTDEDLRDLSVYLSTTANQE</sequence>
<dbReference type="AlphaFoldDB" id="A0A381TT23"/>
<name>A0A381TT23_9ZZZZ</name>